<accession>A0A0H4QES2</accession>
<dbReference type="EMBL" id="CP012034">
    <property type="protein sequence ID" value="AKP66884.1"/>
    <property type="molecule type" value="Genomic_DNA"/>
</dbReference>
<proteinExistence type="predicted"/>
<evidence type="ECO:0000313" key="1">
    <source>
        <dbReference type="EMBL" id="AKP66884.1"/>
    </source>
</evidence>
<protein>
    <recommendedName>
        <fullName evidence="3">DUF771 domain-containing protein</fullName>
    </recommendedName>
</protein>
<sequence>MQEMTLNVPDELLTTLIKQQINKKQTELTEINWDTKTAAKRTGIKEDRVKAIFRNQKWKHELDAENGGSVLYPYQGQGYQINPKRFTEFCDKHWFEIMNLNPRKR</sequence>
<dbReference type="RefSeq" id="WP_048703788.1">
    <property type="nucleotide sequence ID" value="NZ_CP012034.1"/>
</dbReference>
<evidence type="ECO:0000313" key="2">
    <source>
        <dbReference type="Proteomes" id="UP000036106"/>
    </source>
</evidence>
<keyword evidence="2" id="KW-1185">Reference proteome</keyword>
<dbReference type="PATRIC" id="fig|1007676.4.peg.921"/>
<dbReference type="AlphaFoldDB" id="A0A0H4QES2"/>
<dbReference type="Proteomes" id="UP000036106">
    <property type="component" value="Chromosome"/>
</dbReference>
<evidence type="ECO:0008006" key="3">
    <source>
        <dbReference type="Google" id="ProtNLM"/>
    </source>
</evidence>
<dbReference type="STRING" id="1007676.ABM34_04485"/>
<organism evidence="1 2">
    <name type="scientific">Companilactobacillus ginsenosidimutans</name>
    <dbReference type="NCBI Taxonomy" id="1007676"/>
    <lineage>
        <taxon>Bacteria</taxon>
        <taxon>Bacillati</taxon>
        <taxon>Bacillota</taxon>
        <taxon>Bacilli</taxon>
        <taxon>Lactobacillales</taxon>
        <taxon>Lactobacillaceae</taxon>
        <taxon>Companilactobacillus</taxon>
    </lineage>
</organism>
<dbReference type="Pfam" id="PF05595">
    <property type="entry name" value="DUF771"/>
    <property type="match status" value="1"/>
</dbReference>
<dbReference type="KEGG" id="lgn:ABM34_04485"/>
<reference evidence="2" key="1">
    <citation type="submission" date="2015-07" db="EMBL/GenBank/DDBJ databases">
        <title>Lactobacillus ginsenosidimutans/EMML 3141/ whole genome sequencing.</title>
        <authorList>
            <person name="Kim M.K."/>
            <person name="Im W.-T."/>
            <person name="Srinivasan S."/>
            <person name="Lee J.-J."/>
        </authorList>
    </citation>
    <scope>NUCLEOTIDE SEQUENCE [LARGE SCALE GENOMIC DNA]</scope>
    <source>
        <strain evidence="2">EMML 3041</strain>
    </source>
</reference>
<dbReference type="InterPro" id="IPR008489">
    <property type="entry name" value="DUF771"/>
</dbReference>
<gene>
    <name evidence="1" type="ORF">ABM34_04485</name>
</gene>
<dbReference type="OrthoDB" id="2303730at2"/>
<name>A0A0H4QES2_9LACO</name>